<dbReference type="SUPFAM" id="SSF53098">
    <property type="entry name" value="Ribonuclease H-like"/>
    <property type="match status" value="1"/>
</dbReference>
<dbReference type="PANTHER" id="PTHR47018">
    <property type="entry name" value="CXC DOMAIN-CONTAINING PROTEIN-RELATED"/>
    <property type="match status" value="1"/>
</dbReference>
<dbReference type="EMBL" id="CAJOBA010002591">
    <property type="protein sequence ID" value="CAF3651522.1"/>
    <property type="molecule type" value="Genomic_DNA"/>
</dbReference>
<reference evidence="2" key="1">
    <citation type="submission" date="2021-02" db="EMBL/GenBank/DDBJ databases">
        <authorList>
            <person name="Nowell W R."/>
        </authorList>
    </citation>
    <scope>NUCLEOTIDE SEQUENCE</scope>
</reference>
<evidence type="ECO:0000259" key="1">
    <source>
        <dbReference type="SMART" id="SM00474"/>
    </source>
</evidence>
<name>A0A8S2DD42_9BILA</name>
<comment type="caution">
    <text evidence="2">The sequence shown here is derived from an EMBL/GenBank/DDBJ whole genome shotgun (WGS) entry which is preliminary data.</text>
</comment>
<protein>
    <recommendedName>
        <fullName evidence="1">3'-5' exonuclease domain-containing protein</fullName>
    </recommendedName>
</protein>
<evidence type="ECO:0000313" key="2">
    <source>
        <dbReference type="EMBL" id="CAF0866680.1"/>
    </source>
</evidence>
<accession>A0A8S2DD42</accession>
<dbReference type="SMART" id="SM00474">
    <property type="entry name" value="35EXOc"/>
    <property type="match status" value="1"/>
</dbReference>
<dbReference type="Proteomes" id="UP000677228">
    <property type="component" value="Unassembled WGS sequence"/>
</dbReference>
<evidence type="ECO:0000313" key="3">
    <source>
        <dbReference type="EMBL" id="CAF3651522.1"/>
    </source>
</evidence>
<dbReference type="GO" id="GO:0008408">
    <property type="term" value="F:3'-5' exonuclease activity"/>
    <property type="evidence" value="ECO:0007669"/>
    <property type="project" value="InterPro"/>
</dbReference>
<feature type="domain" description="3'-5' exonuclease" evidence="1">
    <location>
        <begin position="44"/>
        <end position="214"/>
    </location>
</feature>
<dbReference type="GO" id="GO:0006139">
    <property type="term" value="P:nucleobase-containing compound metabolic process"/>
    <property type="evidence" value="ECO:0007669"/>
    <property type="project" value="InterPro"/>
</dbReference>
<dbReference type="InterPro" id="IPR002562">
    <property type="entry name" value="3'-5'_exonuclease_dom"/>
</dbReference>
<dbReference type="EMBL" id="CAJNOK010002589">
    <property type="protein sequence ID" value="CAF0866680.1"/>
    <property type="molecule type" value="Genomic_DNA"/>
</dbReference>
<sequence>MDAKSAKHERHATDEFMVGKKCKLDVSYFAVCLRIVMNISLPPPIYIYNETGFNEMVKQLRDDSVIGFDCERESTTFESSTVLLQISTRKVDFIVFTADIDAITVCGLNDITSDNNILKIIHDCRQDAKHLYLDFGFKFNNIFDTQAVAECLKETSKYSDLLQRYCGIDVSYLKKKYQRYDWSQRPYEPCALLYAQLDSHFLIDVHQKLVEAVDNSDDSIALQIKIKAETTKRLTQMHQPRRYKNKCGHILNMHKHTFTDSQKEIFQRAHLWRYDLSKSLGISERHICIANSYLDLFNRIMQHLIKDEQLLELQKILFSLNSNSTTTVGECKPESDNWQQNCTYAAEQNGEVILVEDYTRDEDFLARDALEDELDVPEYQTRANEHDYAPDEPKKVPELVPERKRGRKRNRKINFNLFICSLHWNCHVRQIVQMFTLRKYPKPKCTISYQIKIIFAPLCNGISRDIVQDWFNFFGKIIHVNTFYCQNLERTVAIITYENHDSVDRIIASHPPLDPLFIEHAEKLEKLKENDERLVIHQKRIERAKQTRHLYHQRKHDVSSYLLSFQKVLEMKAKKISTEFENVLIYPGEFHIMKNMMILVWDVLQGTGIEDIIGELYKAAALRSILNVHHFNKSLRSCKLIYTALSILIMEEFLKTSPSTAKIKSMIAKAPNEHEDRISELQFQWFQNVLDEMRTEDLANAFAAWAVGRSQQNLTFKFWYFVLEHLFKPLMELYMSIRTSNFSTRNSSLSKIAPLFFANNHRNYARLFAQHFVDLRSCSKYLLERLERSFAVNRTNRPFSSIAMDQTIECTINKVGKGYGGISGRFDEQSIDTWTKSFAFRALLSTVTCEIASLETSKNEIASHLECQPNRSAIDNKDLTTIISKLRPEKLFESENQHCRKLLSGKIIHEDIVDNICSSFEKGLDALKTYTQERLVTKSVALEETLTAMKRLRIRDNDIYVPNTVNGKKGKTGKKPNNINQITKTIDEEIRRNIILAECRNLDLIELFSYEYTDTPLSLCDKDNFELINQQNKASAMDFMKEKFSTCFTGSYQTNYDQCALVIDGGSLLEIMPSSKTSTVHDYAVQLLQNVIIQQLKSFQRIDIVFDSSDSKAVKAFTKRHANNKSNNKYDLKKDDRLATKYCEYHDFVHQNRAILAKCVLECWQEPALVNLLPERTVLAGPAVEAVRLQKNLPPETVDELEANHVEADTRMMLHIQAIQSTYIFNKVVIQASDTDVVLLSVAYAKIIGLDSLVVKCFNTTTKVFTYVDSMRMAEEIIEKYRFDPILLIILHALSGCDTTSFLLDNLSSRATDTQSQILSIRTVDTEHSFISDNDYVFNYERYKEDDYAQEFNMTDNEVDERIKHSPGRRSSWEDCSSSPRALMEEERHSELEDHTYCTPFHQTSHITPDFTLCPISRRQKLTAVIMALHIGIENNFRMINIYTTPYAITVQIIHDLCEKIQATFIRADRDKHPLCVEAQGIAEHYVHC</sequence>
<dbReference type="Gene3D" id="3.30.420.10">
    <property type="entry name" value="Ribonuclease H-like superfamily/Ribonuclease H"/>
    <property type="match status" value="1"/>
</dbReference>
<proteinExistence type="predicted"/>
<dbReference type="Proteomes" id="UP000682733">
    <property type="component" value="Unassembled WGS sequence"/>
</dbReference>
<dbReference type="PANTHER" id="PTHR47018:SF3">
    <property type="entry name" value="MYCBP-ASSOCIATED PROTEIN"/>
    <property type="match status" value="1"/>
</dbReference>
<dbReference type="InterPro" id="IPR036397">
    <property type="entry name" value="RNaseH_sf"/>
</dbReference>
<dbReference type="GO" id="GO:0003676">
    <property type="term" value="F:nucleic acid binding"/>
    <property type="evidence" value="ECO:0007669"/>
    <property type="project" value="InterPro"/>
</dbReference>
<gene>
    <name evidence="2" type="ORF">OVA965_LOCUS7914</name>
    <name evidence="3" type="ORF">TMI583_LOCUS7911</name>
</gene>
<evidence type="ECO:0000313" key="4">
    <source>
        <dbReference type="Proteomes" id="UP000677228"/>
    </source>
</evidence>
<dbReference type="Pfam" id="PF01612">
    <property type="entry name" value="DNA_pol_A_exo1"/>
    <property type="match status" value="1"/>
</dbReference>
<dbReference type="InterPro" id="IPR012337">
    <property type="entry name" value="RNaseH-like_sf"/>
</dbReference>
<organism evidence="2 4">
    <name type="scientific">Didymodactylos carnosus</name>
    <dbReference type="NCBI Taxonomy" id="1234261"/>
    <lineage>
        <taxon>Eukaryota</taxon>
        <taxon>Metazoa</taxon>
        <taxon>Spiralia</taxon>
        <taxon>Gnathifera</taxon>
        <taxon>Rotifera</taxon>
        <taxon>Eurotatoria</taxon>
        <taxon>Bdelloidea</taxon>
        <taxon>Philodinida</taxon>
        <taxon>Philodinidae</taxon>
        <taxon>Didymodactylos</taxon>
    </lineage>
</organism>